<keyword evidence="7" id="KW-1185">Reference proteome</keyword>
<dbReference type="Pfam" id="PF12768">
    <property type="entry name" value="Rax2"/>
    <property type="match status" value="1"/>
</dbReference>
<keyword evidence="1 2" id="KW-0728">SH3 domain</keyword>
<dbReference type="PANTHER" id="PTHR31778">
    <property type="entry name" value="BUD SITE SELECTION PROTEIN RAX2"/>
    <property type="match status" value="1"/>
</dbReference>
<organism evidence="6 7">
    <name type="scientific">Syncephalis pseudoplumigaleata</name>
    <dbReference type="NCBI Taxonomy" id="1712513"/>
    <lineage>
        <taxon>Eukaryota</taxon>
        <taxon>Fungi</taxon>
        <taxon>Fungi incertae sedis</taxon>
        <taxon>Zoopagomycota</taxon>
        <taxon>Zoopagomycotina</taxon>
        <taxon>Zoopagomycetes</taxon>
        <taxon>Zoopagales</taxon>
        <taxon>Piptocephalidaceae</taxon>
        <taxon>Syncephalis</taxon>
    </lineage>
</organism>
<dbReference type="InterPro" id="IPR024982">
    <property type="entry name" value="Rax2-like_C"/>
</dbReference>
<evidence type="ECO:0000256" key="2">
    <source>
        <dbReference type="PROSITE-ProRule" id="PRU00192"/>
    </source>
</evidence>
<dbReference type="Pfam" id="PF00018">
    <property type="entry name" value="SH3_1"/>
    <property type="match status" value="1"/>
</dbReference>
<dbReference type="SUPFAM" id="SSF50044">
    <property type="entry name" value="SH3-domain"/>
    <property type="match status" value="1"/>
</dbReference>
<evidence type="ECO:0000256" key="4">
    <source>
        <dbReference type="SAM" id="Phobius"/>
    </source>
</evidence>
<dbReference type="Pfam" id="PF20842">
    <property type="entry name" value="Rax2_2"/>
    <property type="match status" value="1"/>
</dbReference>
<name>A0A4P9Z2V9_9FUNG</name>
<dbReference type="EMBL" id="KZ989314">
    <property type="protein sequence ID" value="RKP26877.1"/>
    <property type="molecule type" value="Genomic_DNA"/>
</dbReference>
<evidence type="ECO:0000256" key="3">
    <source>
        <dbReference type="SAM" id="MobiDB-lite"/>
    </source>
</evidence>
<accession>A0A4P9Z2V9</accession>
<dbReference type="PANTHER" id="PTHR31778:SF2">
    <property type="entry name" value="BUD SITE SELECTION PROTEIN RAX2"/>
    <property type="match status" value="1"/>
</dbReference>
<dbReference type="Pfam" id="PF20843">
    <property type="entry name" value="Rax2_3"/>
    <property type="match status" value="1"/>
</dbReference>
<feature type="transmembrane region" description="Helical" evidence="4">
    <location>
        <begin position="1121"/>
        <end position="1149"/>
    </location>
</feature>
<proteinExistence type="predicted"/>
<feature type="region of interest" description="Disordered" evidence="3">
    <location>
        <begin position="1209"/>
        <end position="1228"/>
    </location>
</feature>
<dbReference type="Gene3D" id="2.30.30.40">
    <property type="entry name" value="SH3 Domains"/>
    <property type="match status" value="1"/>
</dbReference>
<dbReference type="SUPFAM" id="SSF101898">
    <property type="entry name" value="NHL repeat"/>
    <property type="match status" value="1"/>
</dbReference>
<dbReference type="SMART" id="SM00326">
    <property type="entry name" value="SH3"/>
    <property type="match status" value="1"/>
</dbReference>
<keyword evidence="4" id="KW-0812">Transmembrane</keyword>
<sequence length="1339" mass="142636">MDVLEGRYYPVPAGPLDIDRIGSLGLVGNFDGLSIRSEPADTPLASVPSSSGAATLVRRAGANLEILGQTSPNGTIDAICIMPRSDDGALEAGVDVFVGGRFSTIGGVRANNIARYDPIERQFFSLARGLDGPVRSLLCDKRRQILYVGGRFRAPVPARTPDDDPEADPFAGWGQFGGGIAKWQGKQWRALPFKGVGHVAPAADDRHGVNALALSADGRSVIVGGGFSGTADSPAYLAPNSQPINLGAALVSAGATSTRGGQDSPQNIVCTADGRAPSDEHAWLMQDNAPGYWRAQLPMPATVSLLKIKNAQAADRGVKTFSVTSLPDNGLLTLSYFDAELGRTLVCRERCPLQKSAQYQYFHVAAENQREGRGINLNVIEWYGSGGGLSSIELFQRDVLTYADNRFNFPACAKTSVRSAASLTGAWSAVQLPSLPRTVMQHTYTGTAAGSITFRPHVPEDGFYEIYLLQPGCDLDQSCDRRNLIDVTVTAAPQAAGITTTVDQSVRGNRRVLLYTGLVASSAGDGGFSPHITLSLARNARALGAGVTGSIVADAVQFVRLQTISQLNGVLLVSNTGDTGITWNGLNDPLPSGAIVHALQPTSSGALFIGGQFRDNARNYTNIVEYASNATLQPLPDTGVNGVVHALADTGDTLWIGGGFTHSARNASVLLNLAPFSYRTRQWQTDVKVDGPVTLLDGDATRRQLFVAGAFQSVFAGDVRRANSVSYAIFNVTDRHWEPSVLARSNGNQSVIDASASYTDLDGIAVSYLGGSSRLTALEAVQTSGALAVNPRVEAMMASNEPMPTTAAISGVFYKTANGSTAMATADRRRRIAIWEQGRWQSLTTTLDVASIEVLNRTMFIGGTDGIALYTLEGSGRAQSPTPLKDGPDGAIRRFIRKSEQSMIVGGSFNTRQQSACRNVCQFNAKDQSWHALGDGISEAVVDMAMLPSKQDVVVATDQRTISIYDDDDHAWRALGDADDLLPGPITSITLDGSAERVIIAGRASDGDAHYLVRWVEDRYEPFGEGLEMDRSIIRQLAMVPITRAMSDSRELSPNFALLVVGRLYIAGLNGHNGQQTSPSPSPSPSPLDAALFDEDDQSLTAAIARVFFEIPPLPMGPRFLAVPLVILIAAAISLALIALIVLLGLLIMMLRRRMQLKKEPLPPTAREVTASIHPDEHQSFADGVAMLPGTTSTPPYGRSLTDLHHHMMPAADGDSHLPPPASSSLPGSVPASIHGGNDGSIMLPADMTGALTSAVLADDLMLDTANYMVVYARYPFSATEPGELEFRAGDKIYVLDNSDDIWWMGMVDNGPGVPPSQGVFPASYASETAPDPSPWNFF</sequence>
<dbReference type="InterPro" id="IPR048266">
    <property type="entry name" value="Rax2-like_second"/>
</dbReference>
<dbReference type="InterPro" id="IPR001452">
    <property type="entry name" value="SH3_domain"/>
</dbReference>
<dbReference type="GO" id="GO:1902929">
    <property type="term" value="C:plasma membrane of growing cell tip"/>
    <property type="evidence" value="ECO:0007669"/>
    <property type="project" value="TreeGrafter"/>
</dbReference>
<evidence type="ECO:0000313" key="7">
    <source>
        <dbReference type="Proteomes" id="UP000278143"/>
    </source>
</evidence>
<protein>
    <submittedName>
        <fullName evidence="6">Cortical protein marker for cell polarity-domain-containing protein</fullName>
    </submittedName>
</protein>
<gene>
    <name evidence="6" type="ORF">SYNPS1DRAFT_21453</name>
</gene>
<dbReference type="OrthoDB" id="2503993at2759"/>
<keyword evidence="4" id="KW-0472">Membrane</keyword>
<dbReference type="Proteomes" id="UP000278143">
    <property type="component" value="Unassembled WGS sequence"/>
</dbReference>
<dbReference type="CDD" id="cd00174">
    <property type="entry name" value="SH3"/>
    <property type="match status" value="1"/>
</dbReference>
<keyword evidence="4" id="KW-1133">Transmembrane helix</keyword>
<reference evidence="7" key="1">
    <citation type="journal article" date="2018" name="Nat. Microbiol.">
        <title>Leveraging single-cell genomics to expand the fungal tree of life.</title>
        <authorList>
            <person name="Ahrendt S.R."/>
            <person name="Quandt C.A."/>
            <person name="Ciobanu D."/>
            <person name="Clum A."/>
            <person name="Salamov A."/>
            <person name="Andreopoulos B."/>
            <person name="Cheng J.F."/>
            <person name="Woyke T."/>
            <person name="Pelin A."/>
            <person name="Henrissat B."/>
            <person name="Reynolds N.K."/>
            <person name="Benny G.L."/>
            <person name="Smith M.E."/>
            <person name="James T.Y."/>
            <person name="Grigoriev I.V."/>
        </authorList>
    </citation>
    <scope>NUCLEOTIDE SEQUENCE [LARGE SCALE GENOMIC DNA]</scope>
    <source>
        <strain evidence="7">Benny S71-1</strain>
    </source>
</reference>
<evidence type="ECO:0000256" key="1">
    <source>
        <dbReference type="ARBA" id="ARBA00022443"/>
    </source>
</evidence>
<evidence type="ECO:0000313" key="6">
    <source>
        <dbReference type="EMBL" id="RKP26877.1"/>
    </source>
</evidence>
<dbReference type="InterPro" id="IPR036028">
    <property type="entry name" value="SH3-like_dom_sf"/>
</dbReference>
<dbReference type="PROSITE" id="PS50002">
    <property type="entry name" value="SH3"/>
    <property type="match status" value="1"/>
</dbReference>
<feature type="domain" description="SH3" evidence="5">
    <location>
        <begin position="1266"/>
        <end position="1331"/>
    </location>
</feature>
<dbReference type="InterPro" id="IPR048265">
    <property type="entry name" value="Rax2-like_third"/>
</dbReference>
<evidence type="ECO:0000259" key="5">
    <source>
        <dbReference type="PROSITE" id="PS50002"/>
    </source>
</evidence>